<reference evidence="2" key="2">
    <citation type="submission" date="2019-07" db="EMBL/GenBank/DDBJ databases">
        <authorList>
            <person name="Seetharam A."/>
            <person name="Woodhouse M."/>
            <person name="Cannon E."/>
        </authorList>
    </citation>
    <scope>NUCLEOTIDE SEQUENCE [LARGE SCALE GENOMIC DNA]</scope>
    <source>
        <strain evidence="2">cv. B73</strain>
    </source>
</reference>
<accession>A0A804P1H8</accession>
<proteinExistence type="predicted"/>
<feature type="region of interest" description="Disordered" evidence="1">
    <location>
        <begin position="211"/>
        <end position="230"/>
    </location>
</feature>
<dbReference type="InParanoid" id="A0A804P1H8"/>
<dbReference type="EnsemblPlants" id="Zm00001eb201890_T001">
    <property type="protein sequence ID" value="Zm00001eb201890_P001"/>
    <property type="gene ID" value="Zm00001eb201890"/>
</dbReference>
<reference evidence="2" key="3">
    <citation type="submission" date="2021-05" db="UniProtKB">
        <authorList>
            <consortium name="EnsemblPlants"/>
        </authorList>
    </citation>
    <scope>IDENTIFICATION</scope>
    <source>
        <strain evidence="2">cv. B73</strain>
    </source>
</reference>
<keyword evidence="3" id="KW-1185">Reference proteome</keyword>
<evidence type="ECO:0000313" key="2">
    <source>
        <dbReference type="EnsemblPlants" id="Zm00001eb201890_P001"/>
    </source>
</evidence>
<name>A0A804P1H8_MAIZE</name>
<evidence type="ECO:0000256" key="1">
    <source>
        <dbReference type="SAM" id="MobiDB-lite"/>
    </source>
</evidence>
<dbReference type="Gramene" id="Zm00001eb201890_T001">
    <property type="protein sequence ID" value="Zm00001eb201890_P001"/>
    <property type="gene ID" value="Zm00001eb201890"/>
</dbReference>
<sequence>MFTVFVSFDEQNSIQLKTVRFLSGTFTFRVQWHLWFAITITLLVHEAFSTAGAAGRLRRVPPADHRDPRQLEEALRHLPGCGTARWVLPDAPLDEPDHHDHGVLRTAPRRQRRVHEFLQPLQHGVAAAIELLRELAQGDERIAHAVAHQLLGVPARYELQEHDAERVDVGLWRHHAVLQVLRRDVPARPRDAARHREQRLLGALFAVDAGGGARDGPRGAEAPELGAGPVTGKEDAAAADVHVHPRRARVLVQVPKPLGDVQRDMHPLRPRQWRRRARGGREEAVPERAVLGVLGDEVPPAAVVAEADEADQIEVVDLPHDLHLRRHIPVHHLDGRGVAVERRAVHRPADAVLRAEVVGGRLELRVGVHLQRGLDVRHGNARERLAGGKGELAAGEARRRRRPVVACLTFLLGHFAGG</sequence>
<reference evidence="3" key="1">
    <citation type="journal article" date="2009" name="Science">
        <title>The B73 maize genome: complexity, diversity, and dynamics.</title>
        <authorList>
            <person name="Schnable P.S."/>
            <person name="Ware D."/>
            <person name="Fulton R.S."/>
            <person name="Stein J.C."/>
            <person name="Wei F."/>
            <person name="Pasternak S."/>
            <person name="Liang C."/>
            <person name="Zhang J."/>
            <person name="Fulton L."/>
            <person name="Graves T.A."/>
            <person name="Minx P."/>
            <person name="Reily A.D."/>
            <person name="Courtney L."/>
            <person name="Kruchowski S.S."/>
            <person name="Tomlinson C."/>
            <person name="Strong C."/>
            <person name="Delehaunty K."/>
            <person name="Fronick C."/>
            <person name="Courtney B."/>
            <person name="Rock S.M."/>
            <person name="Belter E."/>
            <person name="Du F."/>
            <person name="Kim K."/>
            <person name="Abbott R.M."/>
            <person name="Cotton M."/>
            <person name="Levy A."/>
            <person name="Marchetto P."/>
            <person name="Ochoa K."/>
            <person name="Jackson S.M."/>
            <person name="Gillam B."/>
            <person name="Chen W."/>
            <person name="Yan L."/>
            <person name="Higginbotham J."/>
            <person name="Cardenas M."/>
            <person name="Waligorski J."/>
            <person name="Applebaum E."/>
            <person name="Phelps L."/>
            <person name="Falcone J."/>
            <person name="Kanchi K."/>
            <person name="Thane T."/>
            <person name="Scimone A."/>
            <person name="Thane N."/>
            <person name="Henke J."/>
            <person name="Wang T."/>
            <person name="Ruppert J."/>
            <person name="Shah N."/>
            <person name="Rotter K."/>
            <person name="Hodges J."/>
            <person name="Ingenthron E."/>
            <person name="Cordes M."/>
            <person name="Kohlberg S."/>
            <person name="Sgro J."/>
            <person name="Delgado B."/>
            <person name="Mead K."/>
            <person name="Chinwalla A."/>
            <person name="Leonard S."/>
            <person name="Crouse K."/>
            <person name="Collura K."/>
            <person name="Kudrna D."/>
            <person name="Currie J."/>
            <person name="He R."/>
            <person name="Angelova A."/>
            <person name="Rajasekar S."/>
            <person name="Mueller T."/>
            <person name="Lomeli R."/>
            <person name="Scara G."/>
            <person name="Ko A."/>
            <person name="Delaney K."/>
            <person name="Wissotski M."/>
            <person name="Lopez G."/>
            <person name="Campos D."/>
            <person name="Braidotti M."/>
            <person name="Ashley E."/>
            <person name="Golser W."/>
            <person name="Kim H."/>
            <person name="Lee S."/>
            <person name="Lin J."/>
            <person name="Dujmic Z."/>
            <person name="Kim W."/>
            <person name="Talag J."/>
            <person name="Zuccolo A."/>
            <person name="Fan C."/>
            <person name="Sebastian A."/>
            <person name="Kramer M."/>
            <person name="Spiegel L."/>
            <person name="Nascimento L."/>
            <person name="Zutavern T."/>
            <person name="Miller B."/>
            <person name="Ambroise C."/>
            <person name="Muller S."/>
            <person name="Spooner W."/>
            <person name="Narechania A."/>
            <person name="Ren L."/>
            <person name="Wei S."/>
            <person name="Kumari S."/>
            <person name="Faga B."/>
            <person name="Levy M.J."/>
            <person name="McMahan L."/>
            <person name="Van Buren P."/>
            <person name="Vaughn M.W."/>
            <person name="Ying K."/>
            <person name="Yeh C.-T."/>
            <person name="Emrich S.J."/>
            <person name="Jia Y."/>
            <person name="Kalyanaraman A."/>
            <person name="Hsia A.-P."/>
            <person name="Barbazuk W.B."/>
            <person name="Baucom R.S."/>
            <person name="Brutnell T.P."/>
            <person name="Carpita N.C."/>
            <person name="Chaparro C."/>
            <person name="Chia J.-M."/>
            <person name="Deragon J.-M."/>
            <person name="Estill J.C."/>
            <person name="Fu Y."/>
            <person name="Jeddeloh J.A."/>
            <person name="Han Y."/>
            <person name="Lee H."/>
            <person name="Li P."/>
            <person name="Lisch D.R."/>
            <person name="Liu S."/>
            <person name="Liu Z."/>
            <person name="Nagel D.H."/>
            <person name="McCann M.C."/>
            <person name="SanMiguel P."/>
            <person name="Myers A.M."/>
            <person name="Nettleton D."/>
            <person name="Nguyen J."/>
            <person name="Penning B.W."/>
            <person name="Ponnala L."/>
            <person name="Schneider K.L."/>
            <person name="Schwartz D.C."/>
            <person name="Sharma A."/>
            <person name="Soderlund C."/>
            <person name="Springer N.M."/>
            <person name="Sun Q."/>
            <person name="Wang H."/>
            <person name="Waterman M."/>
            <person name="Westerman R."/>
            <person name="Wolfgruber T.K."/>
            <person name="Yang L."/>
            <person name="Yu Y."/>
            <person name="Zhang L."/>
            <person name="Zhou S."/>
            <person name="Zhu Q."/>
            <person name="Bennetzen J.L."/>
            <person name="Dawe R.K."/>
            <person name="Jiang J."/>
            <person name="Jiang N."/>
            <person name="Presting G.G."/>
            <person name="Wessler S.R."/>
            <person name="Aluru S."/>
            <person name="Martienssen R.A."/>
            <person name="Clifton S.W."/>
            <person name="McCombie W.R."/>
            <person name="Wing R.A."/>
            <person name="Wilson R.K."/>
        </authorList>
    </citation>
    <scope>NUCLEOTIDE SEQUENCE [LARGE SCALE GENOMIC DNA]</scope>
    <source>
        <strain evidence="3">cv. B73</strain>
    </source>
</reference>
<evidence type="ECO:0000313" key="3">
    <source>
        <dbReference type="Proteomes" id="UP000007305"/>
    </source>
</evidence>
<organism evidence="2 3">
    <name type="scientific">Zea mays</name>
    <name type="common">Maize</name>
    <dbReference type="NCBI Taxonomy" id="4577"/>
    <lineage>
        <taxon>Eukaryota</taxon>
        <taxon>Viridiplantae</taxon>
        <taxon>Streptophyta</taxon>
        <taxon>Embryophyta</taxon>
        <taxon>Tracheophyta</taxon>
        <taxon>Spermatophyta</taxon>
        <taxon>Magnoliopsida</taxon>
        <taxon>Liliopsida</taxon>
        <taxon>Poales</taxon>
        <taxon>Poaceae</taxon>
        <taxon>PACMAD clade</taxon>
        <taxon>Panicoideae</taxon>
        <taxon>Andropogonodae</taxon>
        <taxon>Andropogoneae</taxon>
        <taxon>Tripsacinae</taxon>
        <taxon>Zea</taxon>
    </lineage>
</organism>
<dbReference type="AlphaFoldDB" id="A0A804P1H8"/>
<protein>
    <submittedName>
        <fullName evidence="2">Uncharacterized protein</fullName>
    </submittedName>
</protein>
<dbReference type="Proteomes" id="UP000007305">
    <property type="component" value="Chromosome 4"/>
</dbReference>